<sequence>MVAQTPAFPGAWQPTPVPSARKKSILKVRFDVESEATASDVNHERMPDESSRLPIASGWKADRLPALNPDAHGSLALFEEESTVERTPVPARARRKGPSVRVVDAFGRETLEEEDVKPDVDSLLAGPVPAGSRNRSKVKIVDALGREVKDEGNGAEAPLSHKEALDRVRRGIADMAEDLDDMDRSFEAMAVDDKRINALEDASRGAREARQKIAQSLKFVQDAENDGFWPLKDKIHNGGLLPAAIADTRLRWNSWLFWCFIIVQLVLLAVLYRMSYVRAKRIFLTTYYDPFYADLYLYPFHADTLDHAIPAPSWSIYSVPDTFARSGWLGVLGELWGNATCAVSHWQRQTIEVWRPNLQGEASSSWPPQ</sequence>
<protein>
    <submittedName>
        <fullName evidence="2">Uncharacterized protein</fullName>
    </submittedName>
</protein>
<dbReference type="STRING" id="742152.A0A2H3JPT9"/>
<name>A0A2H3JPT9_WOLCO</name>
<dbReference type="AlphaFoldDB" id="A0A2H3JPT9"/>
<reference evidence="2 3" key="1">
    <citation type="journal article" date="2012" name="Science">
        <title>The Paleozoic origin of enzymatic lignin decomposition reconstructed from 31 fungal genomes.</title>
        <authorList>
            <person name="Floudas D."/>
            <person name="Binder M."/>
            <person name="Riley R."/>
            <person name="Barry K."/>
            <person name="Blanchette R.A."/>
            <person name="Henrissat B."/>
            <person name="Martinez A.T."/>
            <person name="Otillar R."/>
            <person name="Spatafora J.W."/>
            <person name="Yadav J.S."/>
            <person name="Aerts A."/>
            <person name="Benoit I."/>
            <person name="Boyd A."/>
            <person name="Carlson A."/>
            <person name="Copeland A."/>
            <person name="Coutinho P.M."/>
            <person name="de Vries R.P."/>
            <person name="Ferreira P."/>
            <person name="Findley K."/>
            <person name="Foster B."/>
            <person name="Gaskell J."/>
            <person name="Glotzer D."/>
            <person name="Gorecki P."/>
            <person name="Heitman J."/>
            <person name="Hesse C."/>
            <person name="Hori C."/>
            <person name="Igarashi K."/>
            <person name="Jurgens J.A."/>
            <person name="Kallen N."/>
            <person name="Kersten P."/>
            <person name="Kohler A."/>
            <person name="Kuees U."/>
            <person name="Kumar T.K.A."/>
            <person name="Kuo A."/>
            <person name="LaButti K."/>
            <person name="Larrondo L.F."/>
            <person name="Lindquist E."/>
            <person name="Ling A."/>
            <person name="Lombard V."/>
            <person name="Lucas S."/>
            <person name="Lundell T."/>
            <person name="Martin R."/>
            <person name="McLaughlin D.J."/>
            <person name="Morgenstern I."/>
            <person name="Morin E."/>
            <person name="Murat C."/>
            <person name="Nagy L.G."/>
            <person name="Nolan M."/>
            <person name="Ohm R.A."/>
            <person name="Patyshakuliyeva A."/>
            <person name="Rokas A."/>
            <person name="Ruiz-Duenas F.J."/>
            <person name="Sabat G."/>
            <person name="Salamov A."/>
            <person name="Samejima M."/>
            <person name="Schmutz J."/>
            <person name="Slot J.C."/>
            <person name="St John F."/>
            <person name="Stenlid J."/>
            <person name="Sun H."/>
            <person name="Sun S."/>
            <person name="Syed K."/>
            <person name="Tsang A."/>
            <person name="Wiebenga A."/>
            <person name="Young D."/>
            <person name="Pisabarro A."/>
            <person name="Eastwood D.C."/>
            <person name="Martin F."/>
            <person name="Cullen D."/>
            <person name="Grigoriev I.V."/>
            <person name="Hibbett D.S."/>
        </authorList>
    </citation>
    <scope>NUCLEOTIDE SEQUENCE [LARGE SCALE GENOMIC DNA]</scope>
    <source>
        <strain evidence="2 3">MD-104</strain>
    </source>
</reference>
<dbReference type="OMA" id="NTHQHAI"/>
<organism evidence="2 3">
    <name type="scientific">Wolfiporia cocos (strain MD-104)</name>
    <name type="common">Brown rot fungus</name>
    <dbReference type="NCBI Taxonomy" id="742152"/>
    <lineage>
        <taxon>Eukaryota</taxon>
        <taxon>Fungi</taxon>
        <taxon>Dikarya</taxon>
        <taxon>Basidiomycota</taxon>
        <taxon>Agaricomycotina</taxon>
        <taxon>Agaricomycetes</taxon>
        <taxon>Polyporales</taxon>
        <taxon>Phaeolaceae</taxon>
        <taxon>Wolfiporia</taxon>
    </lineage>
</organism>
<dbReference type="Proteomes" id="UP000218811">
    <property type="component" value="Unassembled WGS sequence"/>
</dbReference>
<feature type="transmembrane region" description="Helical" evidence="1">
    <location>
        <begin position="255"/>
        <end position="272"/>
    </location>
</feature>
<evidence type="ECO:0000256" key="1">
    <source>
        <dbReference type="SAM" id="Phobius"/>
    </source>
</evidence>
<keyword evidence="3" id="KW-1185">Reference proteome</keyword>
<keyword evidence="1" id="KW-0812">Transmembrane</keyword>
<accession>A0A2H3JPT9</accession>
<proteinExistence type="predicted"/>
<keyword evidence="1" id="KW-1133">Transmembrane helix</keyword>
<keyword evidence="1" id="KW-0472">Membrane</keyword>
<evidence type="ECO:0000313" key="2">
    <source>
        <dbReference type="EMBL" id="PCH43921.1"/>
    </source>
</evidence>
<evidence type="ECO:0000313" key="3">
    <source>
        <dbReference type="Proteomes" id="UP000218811"/>
    </source>
</evidence>
<dbReference type="OrthoDB" id="3230534at2759"/>
<gene>
    <name evidence="2" type="ORF">WOLCODRAFT_26303</name>
</gene>
<dbReference type="EMBL" id="KB468146">
    <property type="protein sequence ID" value="PCH43921.1"/>
    <property type="molecule type" value="Genomic_DNA"/>
</dbReference>